<evidence type="ECO:0000256" key="7">
    <source>
        <dbReference type="SAM" id="Coils"/>
    </source>
</evidence>
<dbReference type="Gene3D" id="3.30.70.100">
    <property type="match status" value="1"/>
</dbReference>
<protein>
    <submittedName>
        <fullName evidence="11">Mechanosensitive ion channel protein MscS</fullName>
    </submittedName>
    <submittedName>
        <fullName evidence="12">Small-conductance mechanosensitive channel</fullName>
    </submittedName>
</protein>
<dbReference type="GeneID" id="30956375"/>
<keyword evidence="6 8" id="KW-0472">Membrane</keyword>
<evidence type="ECO:0000256" key="1">
    <source>
        <dbReference type="ARBA" id="ARBA00004651"/>
    </source>
</evidence>
<keyword evidence="5 8" id="KW-1133">Transmembrane helix</keyword>
<evidence type="ECO:0000256" key="2">
    <source>
        <dbReference type="ARBA" id="ARBA00008017"/>
    </source>
</evidence>
<comment type="similarity">
    <text evidence="2">Belongs to the MscS (TC 1.A.23) family.</text>
</comment>
<dbReference type="GO" id="GO:0005886">
    <property type="term" value="C:plasma membrane"/>
    <property type="evidence" value="ECO:0007669"/>
    <property type="project" value="UniProtKB-SubCell"/>
</dbReference>
<sequence length="316" mass="34639">MTSLTSQSIVGNDGIPDGIAPDWVLALVVLLVGWYGSKLLVRAGRPYVVERMRRRSVAEIGLRIARAVVMLAAVFVILGIFGVELSDLLLSVTILSVVVGVILTPVASDLVGGLFVLANRPYEVGDMIELVDQEASGHVVDVTLRYTKIRTLENTFLVVPNSTIRERDVVNLSADDERSRVSIEFVVTYEGDLEEARTLLEEAAEEIDGVIEGGPGIAMGSTKYPVRPTAFIESFADHGVKLELNFWVERPYLPRVMRSKIHEAVWERLEDADVEIAYPHTHLVFDETSGTAQVAVDRAHGEIPSDTGSIDEQTAD</sequence>
<dbReference type="InterPro" id="IPR006685">
    <property type="entry name" value="MscS_channel_2nd"/>
</dbReference>
<dbReference type="InterPro" id="IPR011066">
    <property type="entry name" value="MscS_channel_C_sf"/>
</dbReference>
<dbReference type="InterPro" id="IPR045275">
    <property type="entry name" value="MscS_archaea/bacteria_type"/>
</dbReference>
<dbReference type="Gene3D" id="2.30.30.60">
    <property type="match status" value="1"/>
</dbReference>
<evidence type="ECO:0000256" key="6">
    <source>
        <dbReference type="ARBA" id="ARBA00023136"/>
    </source>
</evidence>
<feature type="transmembrane region" description="Helical" evidence="8">
    <location>
        <begin position="89"/>
        <end position="117"/>
    </location>
</feature>
<dbReference type="GO" id="GO:0008381">
    <property type="term" value="F:mechanosensitive monoatomic ion channel activity"/>
    <property type="evidence" value="ECO:0007669"/>
    <property type="project" value="InterPro"/>
</dbReference>
<dbReference type="Proteomes" id="UP000187321">
    <property type="component" value="Chromosome"/>
</dbReference>
<evidence type="ECO:0000313" key="12">
    <source>
        <dbReference type="EMBL" id="SIR65850.1"/>
    </source>
</evidence>
<feature type="domain" description="Mechanosensitive ion channel MscS" evidence="9">
    <location>
        <begin position="107"/>
        <end position="173"/>
    </location>
</feature>
<proteinExistence type="inferred from homology"/>
<evidence type="ECO:0000259" key="10">
    <source>
        <dbReference type="Pfam" id="PF21082"/>
    </source>
</evidence>
<evidence type="ECO:0000256" key="5">
    <source>
        <dbReference type="ARBA" id="ARBA00022989"/>
    </source>
</evidence>
<accession>A0A1N7CQK7</accession>
<feature type="coiled-coil region" evidence="7">
    <location>
        <begin position="186"/>
        <end position="213"/>
    </location>
</feature>
<dbReference type="Gene3D" id="1.10.287.1260">
    <property type="match status" value="1"/>
</dbReference>
<reference evidence="11 14" key="1">
    <citation type="submission" date="2017-01" db="EMBL/GenBank/DDBJ databases">
        <title>Complete genome sequence of Haloterrigena daqingensis type strain (JX313T).</title>
        <authorList>
            <person name="Shuang W."/>
        </authorList>
    </citation>
    <scope>NUCLEOTIDE SEQUENCE [LARGE SCALE GENOMIC DNA]</scope>
    <source>
        <strain evidence="11 14">JX313</strain>
    </source>
</reference>
<evidence type="ECO:0000313" key="11">
    <source>
        <dbReference type="EMBL" id="APX97013.1"/>
    </source>
</evidence>
<dbReference type="SUPFAM" id="SSF82689">
    <property type="entry name" value="Mechanosensitive channel protein MscS (YggB), C-terminal domain"/>
    <property type="match status" value="1"/>
</dbReference>
<dbReference type="OrthoDB" id="11475at2157"/>
<name>A0A1N7CQK7_9EURY</name>
<feature type="domain" description="Mechanosensitive ion channel MscS C-terminal" evidence="10">
    <location>
        <begin position="181"/>
        <end position="276"/>
    </location>
</feature>
<keyword evidence="3" id="KW-1003">Cell membrane</keyword>
<keyword evidence="7" id="KW-0175">Coiled coil</keyword>
<dbReference type="SUPFAM" id="SSF82861">
    <property type="entry name" value="Mechanosensitive channel protein MscS (YggB), transmembrane region"/>
    <property type="match status" value="1"/>
</dbReference>
<evidence type="ECO:0000256" key="4">
    <source>
        <dbReference type="ARBA" id="ARBA00022692"/>
    </source>
</evidence>
<feature type="transmembrane region" description="Helical" evidence="8">
    <location>
        <begin position="62"/>
        <end position="83"/>
    </location>
</feature>
<evidence type="ECO:0000313" key="14">
    <source>
        <dbReference type="Proteomes" id="UP000187321"/>
    </source>
</evidence>
<evidence type="ECO:0000256" key="8">
    <source>
        <dbReference type="SAM" id="Phobius"/>
    </source>
</evidence>
<dbReference type="InterPro" id="IPR023408">
    <property type="entry name" value="MscS_beta-dom_sf"/>
</dbReference>
<feature type="transmembrane region" description="Helical" evidence="8">
    <location>
        <begin position="23"/>
        <end position="41"/>
    </location>
</feature>
<dbReference type="InterPro" id="IPR010920">
    <property type="entry name" value="LSM_dom_sf"/>
</dbReference>
<dbReference type="AlphaFoldDB" id="A0A1N7CQK7"/>
<evidence type="ECO:0000256" key="3">
    <source>
        <dbReference type="ARBA" id="ARBA00022475"/>
    </source>
</evidence>
<dbReference type="RefSeq" id="WP_076581228.1">
    <property type="nucleotide sequence ID" value="NZ_CP019327.1"/>
</dbReference>
<dbReference type="InterPro" id="IPR011014">
    <property type="entry name" value="MscS_channel_TM-2"/>
</dbReference>
<dbReference type="SUPFAM" id="SSF50182">
    <property type="entry name" value="Sm-like ribonucleoproteins"/>
    <property type="match status" value="1"/>
</dbReference>
<reference evidence="12 13" key="2">
    <citation type="submission" date="2017-01" db="EMBL/GenBank/DDBJ databases">
        <authorList>
            <person name="Mah S.A."/>
            <person name="Swanson W.J."/>
            <person name="Moy G.W."/>
            <person name="Vacquier V.D."/>
        </authorList>
    </citation>
    <scope>NUCLEOTIDE SEQUENCE [LARGE SCALE GENOMIC DNA]</scope>
    <source>
        <strain evidence="12 13">CGMCC 1.8909</strain>
    </source>
</reference>
<dbReference type="Pfam" id="PF00924">
    <property type="entry name" value="MS_channel_2nd"/>
    <property type="match status" value="1"/>
</dbReference>
<dbReference type="EMBL" id="CP019327">
    <property type="protein sequence ID" value="APX97013.1"/>
    <property type="molecule type" value="Genomic_DNA"/>
</dbReference>
<keyword evidence="13" id="KW-1185">Reference proteome</keyword>
<dbReference type="PANTHER" id="PTHR30221:SF1">
    <property type="entry name" value="SMALL-CONDUCTANCE MECHANOSENSITIVE CHANNEL"/>
    <property type="match status" value="1"/>
</dbReference>
<dbReference type="InterPro" id="IPR049278">
    <property type="entry name" value="MS_channel_C"/>
</dbReference>
<dbReference type="EMBL" id="FTNP01000002">
    <property type="protein sequence ID" value="SIR65850.1"/>
    <property type="molecule type" value="Genomic_DNA"/>
</dbReference>
<dbReference type="KEGG" id="hda:BB347_10490"/>
<dbReference type="STRING" id="588898.BB347_10490"/>
<comment type="subcellular location">
    <subcellularLocation>
        <location evidence="1">Cell membrane</location>
        <topology evidence="1">Multi-pass membrane protein</topology>
    </subcellularLocation>
</comment>
<evidence type="ECO:0000259" key="9">
    <source>
        <dbReference type="Pfam" id="PF00924"/>
    </source>
</evidence>
<organism evidence="12 13">
    <name type="scientific">Natronorubrum daqingense</name>
    <dbReference type="NCBI Taxonomy" id="588898"/>
    <lineage>
        <taxon>Archaea</taxon>
        <taxon>Methanobacteriati</taxon>
        <taxon>Methanobacteriota</taxon>
        <taxon>Stenosarchaea group</taxon>
        <taxon>Halobacteria</taxon>
        <taxon>Halobacteriales</taxon>
        <taxon>Natrialbaceae</taxon>
        <taxon>Natronorubrum</taxon>
    </lineage>
</organism>
<dbReference type="Proteomes" id="UP000185687">
    <property type="component" value="Unassembled WGS sequence"/>
</dbReference>
<keyword evidence="4 8" id="KW-0812">Transmembrane</keyword>
<dbReference type="Pfam" id="PF21082">
    <property type="entry name" value="MS_channel_3rd"/>
    <property type="match status" value="1"/>
</dbReference>
<evidence type="ECO:0000313" key="13">
    <source>
        <dbReference type="Proteomes" id="UP000185687"/>
    </source>
</evidence>
<gene>
    <name evidence="11" type="ORF">BB347_10490</name>
    <name evidence="12" type="ORF">SAMN05421809_1829</name>
</gene>
<dbReference type="PANTHER" id="PTHR30221">
    <property type="entry name" value="SMALL-CONDUCTANCE MECHANOSENSITIVE CHANNEL"/>
    <property type="match status" value="1"/>
</dbReference>